<name>A0ABQ5W821_9HYPH</name>
<gene>
    <name evidence="2" type="ORF">GCM10010862_31930</name>
</gene>
<keyword evidence="3" id="KW-1185">Reference proteome</keyword>
<evidence type="ECO:0000256" key="1">
    <source>
        <dbReference type="SAM" id="MobiDB-lite"/>
    </source>
</evidence>
<sequence>MGMADTPESEESRLDRRALIEAVIAAELERQALEGAIRIDVATMADAIEAALEASEPALPDFDDGRRPEELNATNDD</sequence>
<feature type="region of interest" description="Disordered" evidence="1">
    <location>
        <begin position="55"/>
        <end position="77"/>
    </location>
</feature>
<proteinExistence type="predicted"/>
<evidence type="ECO:0000313" key="2">
    <source>
        <dbReference type="EMBL" id="GLQ55934.1"/>
    </source>
</evidence>
<dbReference type="EMBL" id="BSNS01000015">
    <property type="protein sequence ID" value="GLQ55934.1"/>
    <property type="molecule type" value="Genomic_DNA"/>
</dbReference>
<protein>
    <submittedName>
        <fullName evidence="2">Uncharacterized protein</fullName>
    </submittedName>
</protein>
<comment type="caution">
    <text evidence="2">The sequence shown here is derived from an EMBL/GenBank/DDBJ whole genome shotgun (WGS) entry which is preliminary data.</text>
</comment>
<accession>A0ABQ5W821</accession>
<evidence type="ECO:0000313" key="3">
    <source>
        <dbReference type="Proteomes" id="UP001156691"/>
    </source>
</evidence>
<reference evidence="3" key="1">
    <citation type="journal article" date="2019" name="Int. J. Syst. Evol. Microbiol.">
        <title>The Global Catalogue of Microorganisms (GCM) 10K type strain sequencing project: providing services to taxonomists for standard genome sequencing and annotation.</title>
        <authorList>
            <consortium name="The Broad Institute Genomics Platform"/>
            <consortium name="The Broad Institute Genome Sequencing Center for Infectious Disease"/>
            <person name="Wu L."/>
            <person name="Ma J."/>
        </authorList>
    </citation>
    <scope>NUCLEOTIDE SEQUENCE [LARGE SCALE GENOMIC DNA]</scope>
    <source>
        <strain evidence="3">NBRC 112416</strain>
    </source>
</reference>
<dbReference type="Proteomes" id="UP001156691">
    <property type="component" value="Unassembled WGS sequence"/>
</dbReference>
<organism evidence="2 3">
    <name type="scientific">Devosia nitrariae</name>
    <dbReference type="NCBI Taxonomy" id="2071872"/>
    <lineage>
        <taxon>Bacteria</taxon>
        <taxon>Pseudomonadati</taxon>
        <taxon>Pseudomonadota</taxon>
        <taxon>Alphaproteobacteria</taxon>
        <taxon>Hyphomicrobiales</taxon>
        <taxon>Devosiaceae</taxon>
        <taxon>Devosia</taxon>
    </lineage>
</organism>